<comment type="catalytic activity">
    <reaction evidence="2">
        <text>alpha-D-galactose = beta-D-galactose</text>
        <dbReference type="Rhea" id="RHEA:28675"/>
        <dbReference type="ChEBI" id="CHEBI:27667"/>
        <dbReference type="ChEBI" id="CHEBI:28061"/>
        <dbReference type="EC" id="5.1.3.3"/>
    </reaction>
    <physiologicalReaction direction="right-to-left" evidence="2">
        <dbReference type="Rhea" id="RHEA:28677"/>
    </physiologicalReaction>
</comment>
<dbReference type="Gene3D" id="2.70.98.10">
    <property type="match status" value="1"/>
</dbReference>
<dbReference type="GO" id="GO:0004034">
    <property type="term" value="F:aldose 1-epimerase activity"/>
    <property type="evidence" value="ECO:0007669"/>
    <property type="project" value="UniProtKB-EC"/>
</dbReference>
<dbReference type="Proteomes" id="UP000838756">
    <property type="component" value="Unassembled WGS sequence"/>
</dbReference>
<comment type="pathway">
    <text evidence="3">Carbohydrate metabolism; galactose metabolism.</text>
</comment>
<dbReference type="PROSITE" id="PS00545">
    <property type="entry name" value="ALDOSE_1_EPIMERASE"/>
    <property type="match status" value="1"/>
</dbReference>
<dbReference type="PANTHER" id="PTHR10091:SF0">
    <property type="entry name" value="GALACTOSE MUTAROTASE"/>
    <property type="match status" value="1"/>
</dbReference>
<evidence type="ECO:0000256" key="6">
    <source>
        <dbReference type="ARBA" id="ARBA00023235"/>
    </source>
</evidence>
<dbReference type="GO" id="GO:0030246">
    <property type="term" value="F:carbohydrate binding"/>
    <property type="evidence" value="ECO:0007669"/>
    <property type="project" value="InterPro"/>
</dbReference>
<evidence type="ECO:0000256" key="8">
    <source>
        <dbReference type="ARBA" id="ARBA00045743"/>
    </source>
</evidence>
<dbReference type="InterPro" id="IPR008183">
    <property type="entry name" value="Aldose_1/G6P_1-epimerase"/>
</dbReference>
<evidence type="ECO:0000256" key="4">
    <source>
        <dbReference type="ARBA" id="ARBA00005028"/>
    </source>
</evidence>
<comment type="caution">
    <text evidence="13">The sequence shown here is derived from an EMBL/GenBank/DDBJ whole genome shotgun (WGS) entry which is preliminary data.</text>
</comment>
<keyword evidence="6 9" id="KW-0413">Isomerase</keyword>
<dbReference type="InterPro" id="IPR018052">
    <property type="entry name" value="Ald1_epimerase_CS"/>
</dbReference>
<dbReference type="InterPro" id="IPR047215">
    <property type="entry name" value="Galactose_mutarotase-like"/>
</dbReference>
<keyword evidence="7 9" id="KW-0119">Carbohydrate metabolism</keyword>
<evidence type="ECO:0000256" key="7">
    <source>
        <dbReference type="ARBA" id="ARBA00023277"/>
    </source>
</evidence>
<feature type="active site" description="Proton donor" evidence="10">
    <location>
        <position position="210"/>
    </location>
</feature>
<evidence type="ECO:0000313" key="14">
    <source>
        <dbReference type="Proteomes" id="UP000838756"/>
    </source>
</evidence>
<evidence type="ECO:0000313" key="13">
    <source>
        <dbReference type="EMBL" id="CAH2258034.1"/>
    </source>
</evidence>
<feature type="binding site" evidence="12">
    <location>
        <begin position="114"/>
        <end position="115"/>
    </location>
    <ligand>
        <name>beta-D-galactose</name>
        <dbReference type="ChEBI" id="CHEBI:27667"/>
    </ligand>
</feature>
<evidence type="ECO:0000256" key="5">
    <source>
        <dbReference type="ARBA" id="ARBA00006206"/>
    </source>
</evidence>
<dbReference type="InterPro" id="IPR011013">
    <property type="entry name" value="Gal_mutarotase_sf_dom"/>
</dbReference>
<dbReference type="InterPro" id="IPR015443">
    <property type="entry name" value="Aldose_1-epimerase"/>
</dbReference>
<dbReference type="OrthoDB" id="274691at2759"/>
<feature type="binding site" evidence="11">
    <location>
        <position position="280"/>
    </location>
    <ligand>
        <name>beta-D-galactose</name>
        <dbReference type="ChEBI" id="CHEBI:27667"/>
    </ligand>
</feature>
<reference evidence="13" key="1">
    <citation type="submission" date="2022-03" db="EMBL/GenBank/DDBJ databases">
        <authorList>
            <person name="Lindestad O."/>
        </authorList>
    </citation>
    <scope>NUCLEOTIDE SEQUENCE</scope>
</reference>
<dbReference type="GO" id="GO:0006006">
    <property type="term" value="P:glucose metabolic process"/>
    <property type="evidence" value="ECO:0007669"/>
    <property type="project" value="TreeGrafter"/>
</dbReference>
<dbReference type="PANTHER" id="PTHR10091">
    <property type="entry name" value="ALDOSE-1-EPIMERASE"/>
    <property type="match status" value="1"/>
</dbReference>
<dbReference type="InterPro" id="IPR014718">
    <property type="entry name" value="GH-type_carb-bd"/>
</dbReference>
<evidence type="ECO:0000256" key="12">
    <source>
        <dbReference type="PIRSR" id="PIRSR005096-3"/>
    </source>
</evidence>
<evidence type="ECO:0000256" key="11">
    <source>
        <dbReference type="PIRSR" id="PIRSR005096-2"/>
    </source>
</evidence>
<accession>A0A8S4SCC5</accession>
<dbReference type="CDD" id="cd09019">
    <property type="entry name" value="galactose_mutarotase_like"/>
    <property type="match status" value="1"/>
</dbReference>
<keyword evidence="14" id="KW-1185">Reference proteome</keyword>
<protein>
    <recommendedName>
        <fullName evidence="9">Aldose 1-epimerase</fullName>
        <ecNumber evidence="9">5.1.3.3</ecNumber>
    </recommendedName>
</protein>
<evidence type="ECO:0000256" key="2">
    <source>
        <dbReference type="ARBA" id="ARBA00001712"/>
    </source>
</evidence>
<feature type="binding site" evidence="12">
    <location>
        <begin position="210"/>
        <end position="212"/>
    </location>
    <ligand>
        <name>beta-D-galactose</name>
        <dbReference type="ChEBI" id="CHEBI:27667"/>
    </ligand>
</feature>
<gene>
    <name evidence="13" type="primary">jg26739</name>
    <name evidence="13" type="ORF">PAEG_LOCUS23247</name>
</gene>
<dbReference type="GO" id="GO:0033499">
    <property type="term" value="P:galactose catabolic process via UDP-galactose, Leloir pathway"/>
    <property type="evidence" value="ECO:0007669"/>
    <property type="project" value="TreeGrafter"/>
</dbReference>
<dbReference type="SUPFAM" id="SSF74650">
    <property type="entry name" value="Galactose mutarotase-like"/>
    <property type="match status" value="1"/>
</dbReference>
<dbReference type="Pfam" id="PF01263">
    <property type="entry name" value="Aldose_epim"/>
    <property type="match status" value="1"/>
</dbReference>
<evidence type="ECO:0000256" key="1">
    <source>
        <dbReference type="ARBA" id="ARBA00001614"/>
    </source>
</evidence>
<organism evidence="13 14">
    <name type="scientific">Pararge aegeria aegeria</name>
    <dbReference type="NCBI Taxonomy" id="348720"/>
    <lineage>
        <taxon>Eukaryota</taxon>
        <taxon>Metazoa</taxon>
        <taxon>Ecdysozoa</taxon>
        <taxon>Arthropoda</taxon>
        <taxon>Hexapoda</taxon>
        <taxon>Insecta</taxon>
        <taxon>Pterygota</taxon>
        <taxon>Neoptera</taxon>
        <taxon>Endopterygota</taxon>
        <taxon>Lepidoptera</taxon>
        <taxon>Glossata</taxon>
        <taxon>Ditrysia</taxon>
        <taxon>Papilionoidea</taxon>
        <taxon>Nymphalidae</taxon>
        <taxon>Satyrinae</taxon>
        <taxon>Satyrini</taxon>
        <taxon>Parargina</taxon>
        <taxon>Pararge</taxon>
    </lineage>
</organism>
<dbReference type="AlphaFoldDB" id="A0A8S4SCC5"/>
<dbReference type="PIRSF" id="PIRSF005096">
    <property type="entry name" value="GALM"/>
    <property type="match status" value="1"/>
</dbReference>
<dbReference type="EC" id="5.1.3.3" evidence="9"/>
<feature type="active site" description="Proton acceptor" evidence="10">
    <location>
        <position position="350"/>
    </location>
</feature>
<sequence>MRPNCDQSQYKTKYGALVSIILTKSYQRLCHGNMVYLYDEQFGSFKGEVVKKFTWGTDSGFSVSVISYGAIVQSIKVPDKSGILSDVVLGFDDLDSYVSRNDPHLGSTVGRCANRIGGASFQIDGFTYQLAKNIGKDHLHGGIIGFDKVNWNYTVDGNKVIMSYLSKDCEEGYPGDLVTSVIYDVKDDDTLYVEFIATTTKKTVVNLTNHSYFNLAGHGTGAEEVYNHVISINADKITETTPESIPTGRFIKVGGTAYDLRVPARLGDAMNRQADSELYDDNFCVTSYEEKALNFVSRVTHPPSGRYLELYSDQPGVQLYTSNFLPSPSEPALIGKQGVGYRRHGAFCLETQNYPDAIHHPGFPSAILQPGDVYRHRVNYRFGVGKEIGPEVVIS</sequence>
<comment type="similarity">
    <text evidence="5 9">Belongs to the aldose epimerase family.</text>
</comment>
<comment type="function">
    <text evidence="8">Mutarotase that catalyzes the interconversion of beta-D-galactose and alpha-D-galactose during galactose metabolism. Beta-D-galactose is metabolized in the liver into glucose 1-phosphate, the primary metabolic fuel, by the action of four enzymes that constitute the Leloir pathway: GALM, GALK1 (galactokinase), GALT (galactose-1-phosphate uridylyltransferase) and GALE (UDP-galactose-4'-epimerase). Involved in the maintenance of the equilibrium between the beta- and alpha-anomers of galactose, therefore ensuring a sufficient supply of the alpha-anomer for GALK1. Also active on D-glucose although shows a preference for galactose over glucose.</text>
</comment>
<evidence type="ECO:0000256" key="10">
    <source>
        <dbReference type="PIRSR" id="PIRSR005096-1"/>
    </source>
</evidence>
<evidence type="ECO:0000256" key="9">
    <source>
        <dbReference type="PIRNR" id="PIRNR005096"/>
    </source>
</evidence>
<comment type="pathway">
    <text evidence="4 9">Carbohydrate metabolism; hexose metabolism.</text>
</comment>
<dbReference type="EMBL" id="CAKXAJ010026135">
    <property type="protein sequence ID" value="CAH2258034.1"/>
    <property type="molecule type" value="Genomic_DNA"/>
</dbReference>
<evidence type="ECO:0000256" key="3">
    <source>
        <dbReference type="ARBA" id="ARBA00004947"/>
    </source>
</evidence>
<comment type="catalytic activity">
    <reaction evidence="1 9">
        <text>alpha-D-glucose = beta-D-glucose</text>
        <dbReference type="Rhea" id="RHEA:10264"/>
        <dbReference type="ChEBI" id="CHEBI:15903"/>
        <dbReference type="ChEBI" id="CHEBI:17925"/>
        <dbReference type="EC" id="5.1.3.3"/>
    </reaction>
</comment>
<name>A0A8S4SCC5_9NEOP</name>
<proteinExistence type="inferred from homology"/>